<evidence type="ECO:0000256" key="1">
    <source>
        <dbReference type="SAM" id="MobiDB-lite"/>
    </source>
</evidence>
<dbReference type="HOGENOM" id="CLU_1714906_0_0_1"/>
<dbReference type="InParanoid" id="G0N199"/>
<dbReference type="AlphaFoldDB" id="G0N199"/>
<evidence type="ECO:0000313" key="2">
    <source>
        <dbReference type="EMBL" id="EGT49940.1"/>
    </source>
</evidence>
<dbReference type="Proteomes" id="UP000008068">
    <property type="component" value="Unassembled WGS sequence"/>
</dbReference>
<evidence type="ECO:0000313" key="3">
    <source>
        <dbReference type="Proteomes" id="UP000008068"/>
    </source>
</evidence>
<name>G0N199_CAEBE</name>
<accession>G0N199</accession>
<organism evidence="3">
    <name type="scientific">Caenorhabditis brenneri</name>
    <name type="common">Nematode worm</name>
    <dbReference type="NCBI Taxonomy" id="135651"/>
    <lineage>
        <taxon>Eukaryota</taxon>
        <taxon>Metazoa</taxon>
        <taxon>Ecdysozoa</taxon>
        <taxon>Nematoda</taxon>
        <taxon>Chromadorea</taxon>
        <taxon>Rhabditida</taxon>
        <taxon>Rhabditina</taxon>
        <taxon>Rhabditomorpha</taxon>
        <taxon>Rhabditoidea</taxon>
        <taxon>Rhabditidae</taxon>
        <taxon>Peloderinae</taxon>
        <taxon>Caenorhabditis</taxon>
    </lineage>
</organism>
<feature type="compositionally biased region" description="Acidic residues" evidence="1">
    <location>
        <begin position="116"/>
        <end position="153"/>
    </location>
</feature>
<proteinExistence type="predicted"/>
<feature type="region of interest" description="Disordered" evidence="1">
    <location>
        <begin position="59"/>
        <end position="153"/>
    </location>
</feature>
<reference evidence="3" key="1">
    <citation type="submission" date="2011-07" db="EMBL/GenBank/DDBJ databases">
        <authorList>
            <consortium name="Caenorhabditis brenneri Sequencing and Analysis Consortium"/>
            <person name="Wilson R.K."/>
        </authorList>
    </citation>
    <scope>NUCLEOTIDE SEQUENCE [LARGE SCALE GENOMIC DNA]</scope>
    <source>
        <strain evidence="3">PB2801</strain>
    </source>
</reference>
<feature type="compositionally biased region" description="Low complexity" evidence="1">
    <location>
        <begin position="70"/>
        <end position="115"/>
    </location>
</feature>
<keyword evidence="3" id="KW-1185">Reference proteome</keyword>
<sequence length="153" mass="18629">MNQYHDLHNVNHYAPPPQNYAQHQFQDFGGWYNYQPQVVEVHHVHFNYHYHYDMGAHLENLPDAHHHGQPQDLQQQPEPQQPEPQQWEPQQWEPQQWEPQQWEPQQPEPQQWDPLDVMEMELDFYTDDEMDSDEEMDSEEEETDGAEEEEDQV</sequence>
<gene>
    <name evidence="2" type="ORF">CAEBREN_22117</name>
</gene>
<protein>
    <submittedName>
        <fullName evidence="2">Uncharacterized protein</fullName>
    </submittedName>
</protein>
<dbReference type="EMBL" id="GL379826">
    <property type="protein sequence ID" value="EGT49940.1"/>
    <property type="molecule type" value="Genomic_DNA"/>
</dbReference>